<evidence type="ECO:0000313" key="4">
    <source>
        <dbReference type="Proteomes" id="UP001284771"/>
    </source>
</evidence>
<keyword evidence="1" id="KW-0812">Transmembrane</keyword>
<keyword evidence="1" id="KW-0472">Membrane</keyword>
<name>A0ABU4J2D1_9BACI</name>
<evidence type="ECO:0000256" key="1">
    <source>
        <dbReference type="SAM" id="Phobius"/>
    </source>
</evidence>
<evidence type="ECO:0000313" key="3">
    <source>
        <dbReference type="EMBL" id="MDW8515145.1"/>
    </source>
</evidence>
<gene>
    <name evidence="3" type="ORF">RIB56_03290</name>
</gene>
<feature type="transmembrane region" description="Helical" evidence="1">
    <location>
        <begin position="60"/>
        <end position="79"/>
    </location>
</feature>
<protein>
    <submittedName>
        <fullName evidence="3">Glycosyltransferase</fullName>
    </submittedName>
</protein>
<proteinExistence type="predicted"/>
<organism evidence="3 4">
    <name type="scientific">Priestia flexa</name>
    <dbReference type="NCBI Taxonomy" id="86664"/>
    <lineage>
        <taxon>Bacteria</taxon>
        <taxon>Bacillati</taxon>
        <taxon>Bacillota</taxon>
        <taxon>Bacilli</taxon>
        <taxon>Bacillales</taxon>
        <taxon>Bacillaceae</taxon>
        <taxon>Priestia</taxon>
    </lineage>
</organism>
<reference evidence="4" key="1">
    <citation type="submission" date="2023-07" db="EMBL/GenBank/DDBJ databases">
        <title>Draft genomic sequences of Priestia flexa CCM isolated from the soil of an abandoned mine contaminated by free cyanide in the high Andean zone of Tacna, Peru.</title>
        <authorList>
            <person name="Caceda Quiroz C.J."/>
            <person name="Maraza Chooque G.J."/>
            <person name="Fora Quispe G.L."/>
            <person name="Carpio Mamani M."/>
        </authorList>
    </citation>
    <scope>NUCLEOTIDE SEQUENCE [LARGE SCALE GENOMIC DNA]</scope>
    <source>
        <strain evidence="4">CCM</strain>
    </source>
</reference>
<keyword evidence="1" id="KW-1133">Transmembrane helix</keyword>
<accession>A0ABU4J2D1</accession>
<feature type="chain" id="PRO_5047494884" evidence="2">
    <location>
        <begin position="45"/>
        <end position="112"/>
    </location>
</feature>
<sequence length="112" mass="12124">MKTEVIPFREFMNGDYKKSVDQTTKILTATLPALVLITPKLAFAATADATFGNVHKAIMNAFDAGVVLVIIFAGASWGFGHRTKAIEILIGVSCGYILARHAVDIRNFLQGI</sequence>
<dbReference type="RefSeq" id="WP_025910626.1">
    <property type="nucleotide sequence ID" value="NZ_JARRVR010000164.1"/>
</dbReference>
<keyword evidence="4" id="KW-1185">Reference proteome</keyword>
<dbReference type="Proteomes" id="UP001284771">
    <property type="component" value="Unassembled WGS sequence"/>
</dbReference>
<dbReference type="EMBL" id="JAWUZT010000005">
    <property type="protein sequence ID" value="MDW8515145.1"/>
    <property type="molecule type" value="Genomic_DNA"/>
</dbReference>
<comment type="caution">
    <text evidence="3">The sequence shown here is derived from an EMBL/GenBank/DDBJ whole genome shotgun (WGS) entry which is preliminary data.</text>
</comment>
<feature type="signal peptide" evidence="2">
    <location>
        <begin position="1"/>
        <end position="44"/>
    </location>
</feature>
<keyword evidence="2" id="KW-0732">Signal</keyword>
<evidence type="ECO:0000256" key="2">
    <source>
        <dbReference type="SAM" id="SignalP"/>
    </source>
</evidence>